<evidence type="ECO:0000313" key="12">
    <source>
        <dbReference type="Proteomes" id="UP000245998"/>
    </source>
</evidence>
<dbReference type="InterPro" id="IPR007387">
    <property type="entry name" value="TRAP_DctQ"/>
</dbReference>
<comment type="caution">
    <text evidence="11">The sequence shown here is derived from an EMBL/GenBank/DDBJ whole genome shotgun (WGS) entry which is preliminary data.</text>
</comment>
<feature type="transmembrane region" description="Helical" evidence="9">
    <location>
        <begin position="146"/>
        <end position="168"/>
    </location>
</feature>
<evidence type="ECO:0000313" key="11">
    <source>
        <dbReference type="EMBL" id="PWA05116.1"/>
    </source>
</evidence>
<evidence type="ECO:0000256" key="7">
    <source>
        <dbReference type="ARBA" id="ARBA00023136"/>
    </source>
</evidence>
<keyword evidence="4" id="KW-0997">Cell inner membrane</keyword>
<feature type="transmembrane region" description="Helical" evidence="9">
    <location>
        <begin position="65"/>
        <end position="82"/>
    </location>
</feature>
<feature type="transmembrane region" description="Helical" evidence="9">
    <location>
        <begin position="29"/>
        <end position="53"/>
    </location>
</feature>
<evidence type="ECO:0000256" key="4">
    <source>
        <dbReference type="ARBA" id="ARBA00022519"/>
    </source>
</evidence>
<accession>A0A2U1JIX8</accession>
<dbReference type="PANTHER" id="PTHR35011">
    <property type="entry name" value="2,3-DIKETO-L-GULONATE TRAP TRANSPORTER SMALL PERMEASE PROTEIN YIAM"/>
    <property type="match status" value="1"/>
</dbReference>
<sequence length="182" mass="21062">MEQNQQNIIDSSNHQNNLLARIATLLDKFLVYISIILSAVLTINLIVAVLFRYVLSMPIFWADELSLLLFAWITFLGGCLAIKRSEMAAVTMILDRLSSKLKLIFQIIIQLSILFFTIIIAYYSYIWVTSPSVSNMISSTLRIEMWWIYSIVPISMVCIFIFTINNLYNHILEYRFRDKGGC</sequence>
<keyword evidence="5 9" id="KW-0812">Transmembrane</keyword>
<evidence type="ECO:0000256" key="3">
    <source>
        <dbReference type="ARBA" id="ARBA00022475"/>
    </source>
</evidence>
<evidence type="ECO:0000256" key="9">
    <source>
        <dbReference type="SAM" id="Phobius"/>
    </source>
</evidence>
<dbReference type="OrthoDB" id="9815614at2"/>
<dbReference type="GO" id="GO:0015740">
    <property type="term" value="P:C4-dicarboxylate transport"/>
    <property type="evidence" value="ECO:0007669"/>
    <property type="project" value="TreeGrafter"/>
</dbReference>
<dbReference type="EMBL" id="QCZG01000078">
    <property type="protein sequence ID" value="PWA05116.1"/>
    <property type="molecule type" value="Genomic_DNA"/>
</dbReference>
<dbReference type="Pfam" id="PF04290">
    <property type="entry name" value="DctQ"/>
    <property type="match status" value="1"/>
</dbReference>
<dbReference type="GO" id="GO:0022857">
    <property type="term" value="F:transmembrane transporter activity"/>
    <property type="evidence" value="ECO:0007669"/>
    <property type="project" value="TreeGrafter"/>
</dbReference>
<evidence type="ECO:0000256" key="5">
    <source>
        <dbReference type="ARBA" id="ARBA00022692"/>
    </source>
</evidence>
<gene>
    <name evidence="11" type="ORF">DCC39_18385</name>
</gene>
<name>A0A2U1JIX8_9BACI</name>
<keyword evidence="2" id="KW-0813">Transport</keyword>
<evidence type="ECO:0000256" key="1">
    <source>
        <dbReference type="ARBA" id="ARBA00004429"/>
    </source>
</evidence>
<proteinExistence type="inferred from homology"/>
<dbReference type="Proteomes" id="UP000245998">
    <property type="component" value="Unassembled WGS sequence"/>
</dbReference>
<dbReference type="InterPro" id="IPR055348">
    <property type="entry name" value="DctQ"/>
</dbReference>
<keyword evidence="3" id="KW-1003">Cell membrane</keyword>
<dbReference type="GO" id="GO:0005886">
    <property type="term" value="C:plasma membrane"/>
    <property type="evidence" value="ECO:0007669"/>
    <property type="project" value="UniProtKB-SubCell"/>
</dbReference>
<evidence type="ECO:0000256" key="8">
    <source>
        <dbReference type="ARBA" id="ARBA00038436"/>
    </source>
</evidence>
<comment type="similarity">
    <text evidence="8">Belongs to the TRAP transporter small permease family.</text>
</comment>
<evidence type="ECO:0000256" key="6">
    <source>
        <dbReference type="ARBA" id="ARBA00022989"/>
    </source>
</evidence>
<dbReference type="PANTHER" id="PTHR35011:SF2">
    <property type="entry name" value="2,3-DIKETO-L-GULONATE TRAP TRANSPORTER SMALL PERMEASE PROTEIN YIAM"/>
    <property type="match status" value="1"/>
</dbReference>
<evidence type="ECO:0000259" key="10">
    <source>
        <dbReference type="Pfam" id="PF04290"/>
    </source>
</evidence>
<comment type="subcellular location">
    <subcellularLocation>
        <location evidence="1">Cell inner membrane</location>
        <topology evidence="1">Multi-pass membrane protein</topology>
    </subcellularLocation>
</comment>
<feature type="domain" description="Tripartite ATP-independent periplasmic transporters DctQ component" evidence="10">
    <location>
        <begin position="45"/>
        <end position="171"/>
    </location>
</feature>
<dbReference type="RefSeq" id="WP_116556342.1">
    <property type="nucleotide sequence ID" value="NZ_QCZG01000078.1"/>
</dbReference>
<protein>
    <submittedName>
        <fullName evidence="11">TRAP transporter small permease</fullName>
    </submittedName>
</protein>
<keyword evidence="12" id="KW-1185">Reference proteome</keyword>
<organism evidence="11 12">
    <name type="scientific">Pueribacillus theae</name>
    <dbReference type="NCBI Taxonomy" id="2171751"/>
    <lineage>
        <taxon>Bacteria</taxon>
        <taxon>Bacillati</taxon>
        <taxon>Bacillota</taxon>
        <taxon>Bacilli</taxon>
        <taxon>Bacillales</taxon>
        <taxon>Bacillaceae</taxon>
        <taxon>Pueribacillus</taxon>
    </lineage>
</organism>
<reference evidence="11 12" key="1">
    <citation type="submission" date="2018-04" db="EMBL/GenBank/DDBJ databases">
        <title>Camelliibacillus theae gen. nov., sp. nov., isolated from Pu'er tea.</title>
        <authorList>
            <person name="Niu L."/>
        </authorList>
    </citation>
    <scope>NUCLEOTIDE SEQUENCE [LARGE SCALE GENOMIC DNA]</scope>
    <source>
        <strain evidence="11 12">T8</strain>
    </source>
</reference>
<keyword evidence="6 9" id="KW-1133">Transmembrane helix</keyword>
<dbReference type="AlphaFoldDB" id="A0A2U1JIX8"/>
<evidence type="ECO:0000256" key="2">
    <source>
        <dbReference type="ARBA" id="ARBA00022448"/>
    </source>
</evidence>
<feature type="transmembrane region" description="Helical" evidence="9">
    <location>
        <begin position="103"/>
        <end position="126"/>
    </location>
</feature>
<keyword evidence="7 9" id="KW-0472">Membrane</keyword>